<dbReference type="InterPro" id="IPR036409">
    <property type="entry name" value="Aldolase_II/adducin_N_sf"/>
</dbReference>
<evidence type="ECO:0000313" key="5">
    <source>
        <dbReference type="Proteomes" id="UP000472580"/>
    </source>
</evidence>
<dbReference type="Gene3D" id="3.40.225.10">
    <property type="entry name" value="Class II aldolase/adducin N-terminal domain"/>
    <property type="match status" value="1"/>
</dbReference>
<organism evidence="4 5">
    <name type="scientific">Parasutterella muris</name>
    <dbReference type="NCBI Taxonomy" id="2565572"/>
    <lineage>
        <taxon>Bacteria</taxon>
        <taxon>Pseudomonadati</taxon>
        <taxon>Pseudomonadota</taxon>
        <taxon>Betaproteobacteria</taxon>
        <taxon>Burkholderiales</taxon>
        <taxon>Sutterellaceae</taxon>
        <taxon>Parasutterella</taxon>
    </lineage>
</organism>
<comment type="caution">
    <text evidence="4">The sequence shown here is derived from an EMBL/GenBank/DDBJ whole genome shotgun (WGS) entry which is preliminary data.</text>
</comment>
<keyword evidence="1" id="KW-0479">Metal-binding</keyword>
<dbReference type="GO" id="GO:0046872">
    <property type="term" value="F:metal ion binding"/>
    <property type="evidence" value="ECO:0007669"/>
    <property type="project" value="UniProtKB-KW"/>
</dbReference>
<sequence>MPSNKKLRRMVIECSRRLAHEGLNINSSGNFSIRTVSEEGEGFLITPSGMSYDCLKPKDICFVRLSDGCSFGFREPSSEWRLHSEIYLARPELRAIAHTHSPFAAVLSCRDESIPPFTYMTAVSRTESIPCAPYATFGSEALAEGCVKTLGESGRACLLSHHGAVACGANAKEAEGLAREIENLARMWAEIQKLGGCKLLDSAEMKKVLKKFENYGQRSRNNQ</sequence>
<dbReference type="InterPro" id="IPR001303">
    <property type="entry name" value="Aldolase_II/adducin_N"/>
</dbReference>
<keyword evidence="2" id="KW-0456">Lyase</keyword>
<dbReference type="InterPro" id="IPR050197">
    <property type="entry name" value="Aldolase_class_II_sugar_metab"/>
</dbReference>
<accession>A0A6L6YDG4</accession>
<dbReference type="RefSeq" id="WP_160334264.1">
    <property type="nucleotide sequence ID" value="NZ_CALPCR010000004.1"/>
</dbReference>
<dbReference type="Pfam" id="PF00596">
    <property type="entry name" value="Aldolase_II"/>
    <property type="match status" value="1"/>
</dbReference>
<evidence type="ECO:0000256" key="1">
    <source>
        <dbReference type="ARBA" id="ARBA00022723"/>
    </source>
</evidence>
<gene>
    <name evidence="4" type="ORF">E5987_00675</name>
</gene>
<protein>
    <submittedName>
        <fullName evidence="4">Fuculose phosphate aldolase</fullName>
    </submittedName>
</protein>
<name>A0A6L6YDG4_9BURK</name>
<feature type="domain" description="Class II aldolase/adducin N-terminal" evidence="3">
    <location>
        <begin position="9"/>
        <end position="189"/>
    </location>
</feature>
<dbReference type="Proteomes" id="UP000472580">
    <property type="component" value="Unassembled WGS sequence"/>
</dbReference>
<dbReference type="PANTHER" id="PTHR22789">
    <property type="entry name" value="FUCULOSE PHOSPHATE ALDOLASE"/>
    <property type="match status" value="1"/>
</dbReference>
<dbReference type="AlphaFoldDB" id="A0A6L6YDG4"/>
<dbReference type="SMART" id="SM01007">
    <property type="entry name" value="Aldolase_II"/>
    <property type="match status" value="1"/>
</dbReference>
<keyword evidence="5" id="KW-1185">Reference proteome</keyword>
<evidence type="ECO:0000256" key="2">
    <source>
        <dbReference type="ARBA" id="ARBA00023239"/>
    </source>
</evidence>
<reference evidence="4 5" key="1">
    <citation type="submission" date="2019-12" db="EMBL/GenBank/DDBJ databases">
        <title>Microbes associate with the intestines of laboratory mice.</title>
        <authorList>
            <person name="Navarre W."/>
            <person name="Wong E."/>
        </authorList>
    </citation>
    <scope>NUCLEOTIDE SEQUENCE [LARGE SCALE GENOMIC DNA]</scope>
    <source>
        <strain evidence="4 5">NM82_D38</strain>
    </source>
</reference>
<dbReference type="OrthoDB" id="5500703at2"/>
<dbReference type="EMBL" id="WSRP01000002">
    <property type="protein sequence ID" value="MVX55720.1"/>
    <property type="molecule type" value="Genomic_DNA"/>
</dbReference>
<evidence type="ECO:0000259" key="3">
    <source>
        <dbReference type="SMART" id="SM01007"/>
    </source>
</evidence>
<dbReference type="GO" id="GO:0005829">
    <property type="term" value="C:cytosol"/>
    <property type="evidence" value="ECO:0007669"/>
    <property type="project" value="TreeGrafter"/>
</dbReference>
<dbReference type="GO" id="GO:0016832">
    <property type="term" value="F:aldehyde-lyase activity"/>
    <property type="evidence" value="ECO:0007669"/>
    <property type="project" value="TreeGrafter"/>
</dbReference>
<dbReference type="GO" id="GO:0019323">
    <property type="term" value="P:pentose catabolic process"/>
    <property type="evidence" value="ECO:0007669"/>
    <property type="project" value="TreeGrafter"/>
</dbReference>
<dbReference type="PANTHER" id="PTHR22789:SF0">
    <property type="entry name" value="3-OXO-TETRONATE 4-PHOSPHATE DECARBOXYLASE-RELATED"/>
    <property type="match status" value="1"/>
</dbReference>
<proteinExistence type="predicted"/>
<evidence type="ECO:0000313" key="4">
    <source>
        <dbReference type="EMBL" id="MVX55720.1"/>
    </source>
</evidence>
<dbReference type="SUPFAM" id="SSF53639">
    <property type="entry name" value="AraD/HMP-PK domain-like"/>
    <property type="match status" value="1"/>
</dbReference>